<name>A0A7C9IML7_9BACT</name>
<feature type="domain" description="HTH tetR-type" evidence="5">
    <location>
        <begin position="12"/>
        <end position="72"/>
    </location>
</feature>
<gene>
    <name evidence="6" type="ORF">GTA51_05225</name>
</gene>
<feature type="DNA-binding region" description="H-T-H motif" evidence="4">
    <location>
        <begin position="35"/>
        <end position="54"/>
    </location>
</feature>
<evidence type="ECO:0000256" key="3">
    <source>
        <dbReference type="ARBA" id="ARBA00023163"/>
    </source>
</evidence>
<dbReference type="InterPro" id="IPR001647">
    <property type="entry name" value="HTH_TetR"/>
</dbReference>
<keyword evidence="3" id="KW-0804">Transcription</keyword>
<dbReference type="EMBL" id="WVUD01000006">
    <property type="protein sequence ID" value="MYL82539.1"/>
    <property type="molecule type" value="Genomic_DNA"/>
</dbReference>
<dbReference type="InterPro" id="IPR009057">
    <property type="entry name" value="Homeodomain-like_sf"/>
</dbReference>
<accession>A0A7C9IML7</accession>
<evidence type="ECO:0000259" key="5">
    <source>
        <dbReference type="PROSITE" id="PS50977"/>
    </source>
</evidence>
<evidence type="ECO:0000313" key="7">
    <source>
        <dbReference type="Proteomes" id="UP000482487"/>
    </source>
</evidence>
<dbReference type="Proteomes" id="UP000482487">
    <property type="component" value="Unassembled WGS sequence"/>
</dbReference>
<dbReference type="InterPro" id="IPR036271">
    <property type="entry name" value="Tet_transcr_reg_TetR-rel_C_sf"/>
</dbReference>
<evidence type="ECO:0000256" key="1">
    <source>
        <dbReference type="ARBA" id="ARBA00023015"/>
    </source>
</evidence>
<dbReference type="SUPFAM" id="SSF48498">
    <property type="entry name" value="Tetracyclin repressor-like, C-terminal domain"/>
    <property type="match status" value="1"/>
</dbReference>
<dbReference type="GO" id="GO:0000976">
    <property type="term" value="F:transcription cis-regulatory region binding"/>
    <property type="evidence" value="ECO:0007669"/>
    <property type="project" value="TreeGrafter"/>
</dbReference>
<dbReference type="Gene3D" id="1.10.357.10">
    <property type="entry name" value="Tetracycline Repressor, domain 2"/>
    <property type="match status" value="1"/>
</dbReference>
<dbReference type="Pfam" id="PF00440">
    <property type="entry name" value="TetR_N"/>
    <property type="match status" value="1"/>
</dbReference>
<organism evidence="6 7">
    <name type="scientific">Solidesulfovibrio aerotolerans</name>
    <dbReference type="NCBI Taxonomy" id="295255"/>
    <lineage>
        <taxon>Bacteria</taxon>
        <taxon>Pseudomonadati</taxon>
        <taxon>Thermodesulfobacteriota</taxon>
        <taxon>Desulfovibrionia</taxon>
        <taxon>Desulfovibrionales</taxon>
        <taxon>Desulfovibrionaceae</taxon>
        <taxon>Solidesulfovibrio</taxon>
    </lineage>
</organism>
<dbReference type="PANTHER" id="PTHR30055">
    <property type="entry name" value="HTH-TYPE TRANSCRIPTIONAL REGULATOR RUTR"/>
    <property type="match status" value="1"/>
</dbReference>
<keyword evidence="1" id="KW-0805">Transcription regulation</keyword>
<dbReference type="AlphaFoldDB" id="A0A7C9IML7"/>
<keyword evidence="7" id="KW-1185">Reference proteome</keyword>
<dbReference type="Pfam" id="PF17935">
    <property type="entry name" value="TetR_C_27"/>
    <property type="match status" value="1"/>
</dbReference>
<dbReference type="PANTHER" id="PTHR30055:SF151">
    <property type="entry name" value="TRANSCRIPTIONAL REGULATORY PROTEIN"/>
    <property type="match status" value="1"/>
</dbReference>
<evidence type="ECO:0000256" key="4">
    <source>
        <dbReference type="PROSITE-ProRule" id="PRU00335"/>
    </source>
</evidence>
<keyword evidence="2 4" id="KW-0238">DNA-binding</keyword>
<proteinExistence type="predicted"/>
<reference evidence="6 7" key="1">
    <citation type="submission" date="2020-01" db="EMBL/GenBank/DDBJ databases">
        <title>Genome sequence of Desulfovibrio aerotolerans DSM 16695(T).</title>
        <authorList>
            <person name="Karnachuk O."/>
            <person name="Avakyan M."/>
            <person name="Mardanov A."/>
            <person name="Kadnikov V."/>
            <person name="Ravin N."/>
        </authorList>
    </citation>
    <scope>NUCLEOTIDE SEQUENCE [LARGE SCALE GENOMIC DNA]</scope>
    <source>
        <strain evidence="6 7">DSM 16695</strain>
    </source>
</reference>
<dbReference type="OrthoDB" id="5419598at2"/>
<dbReference type="GO" id="GO:0003700">
    <property type="term" value="F:DNA-binding transcription factor activity"/>
    <property type="evidence" value="ECO:0007669"/>
    <property type="project" value="TreeGrafter"/>
</dbReference>
<dbReference type="SUPFAM" id="SSF46689">
    <property type="entry name" value="Homeodomain-like"/>
    <property type="match status" value="1"/>
</dbReference>
<dbReference type="InterPro" id="IPR050109">
    <property type="entry name" value="HTH-type_TetR-like_transc_reg"/>
</dbReference>
<evidence type="ECO:0000313" key="6">
    <source>
        <dbReference type="EMBL" id="MYL82539.1"/>
    </source>
</evidence>
<comment type="caution">
    <text evidence="6">The sequence shown here is derived from an EMBL/GenBank/DDBJ whole genome shotgun (WGS) entry which is preliminary data.</text>
</comment>
<dbReference type="RefSeq" id="WP_160959282.1">
    <property type="nucleotide sequence ID" value="NZ_WVUD01000006.1"/>
</dbReference>
<sequence length="207" mass="23182">MGRKKTSELDAEAIKQRIVATAEQLFRDIGYAKTTVADIAKALGMSPANVYRYFATKAAINEAICDRLVHSIEAQSLASLGGESTATERLTRFIIAYHTIIKRSIIKERKLYDMVAVAMDEHWDVVQQHSYRMCDNISIILEQGMSAGEFRQMDASKMAIAIHEALAVFLYPSLLEHRMNETDGDGSMLEELEQLLDLLFYGLSAKA</sequence>
<dbReference type="PRINTS" id="PR00455">
    <property type="entry name" value="HTHTETR"/>
</dbReference>
<evidence type="ECO:0000256" key="2">
    <source>
        <dbReference type="ARBA" id="ARBA00023125"/>
    </source>
</evidence>
<protein>
    <submittedName>
        <fullName evidence="6">TetR family transcriptional regulator</fullName>
    </submittedName>
</protein>
<dbReference type="PROSITE" id="PS50977">
    <property type="entry name" value="HTH_TETR_2"/>
    <property type="match status" value="1"/>
</dbReference>
<dbReference type="InterPro" id="IPR041478">
    <property type="entry name" value="TetR_C_27"/>
</dbReference>